<evidence type="ECO:0000256" key="2">
    <source>
        <dbReference type="SAM" id="Phobius"/>
    </source>
</evidence>
<organism evidence="4 5">
    <name type="scientific">Paralvinella palmiformis</name>
    <dbReference type="NCBI Taxonomy" id="53620"/>
    <lineage>
        <taxon>Eukaryota</taxon>
        <taxon>Metazoa</taxon>
        <taxon>Spiralia</taxon>
        <taxon>Lophotrochozoa</taxon>
        <taxon>Annelida</taxon>
        <taxon>Polychaeta</taxon>
        <taxon>Sedentaria</taxon>
        <taxon>Canalipalpata</taxon>
        <taxon>Terebellida</taxon>
        <taxon>Terebelliformia</taxon>
        <taxon>Alvinellidae</taxon>
        <taxon>Paralvinella</taxon>
    </lineage>
</organism>
<feature type="transmembrane region" description="Helical" evidence="2">
    <location>
        <begin position="420"/>
        <end position="442"/>
    </location>
</feature>
<dbReference type="InterPro" id="IPR050327">
    <property type="entry name" value="Proton-linked_MCT"/>
</dbReference>
<dbReference type="InterPro" id="IPR036259">
    <property type="entry name" value="MFS_trans_sf"/>
</dbReference>
<protein>
    <recommendedName>
        <fullName evidence="3">Major facilitator superfamily (MFS) profile domain-containing protein</fullName>
    </recommendedName>
</protein>
<feature type="transmembrane region" description="Helical" evidence="2">
    <location>
        <begin position="149"/>
        <end position="166"/>
    </location>
</feature>
<comment type="subcellular location">
    <subcellularLocation>
        <location evidence="1">Membrane</location>
        <topology evidence="1">Multi-pass membrane protein</topology>
    </subcellularLocation>
</comment>
<sequence length="487" mass="52764">MEDKEEPFEVDQVSGGDFSITAVSLLGTTIRSDCNDNESLVLKVSPPEEDGAVVQSRDSVAVTEYAQKCPCIDKSDGGDAWLAAFMVMIITLTIASEFSTFGIYYVEYTNYFIVSKASIGWIKGIQTLAGGCFGLFGGTFVKIYGCRRAAFLGTFCSFVGMLTASLSPHIHILYITQGIVLGIGLNVMNISAGVIIQLHFIKNPVLGSGVAFMGFTIGSIISPIFISTLLDVYGVRGTLLIHSAIIAHGMPASLLLRTPKTKMSEPDADRLKQPLSVQVKEELCNFALLKDAKFCLLALGGLLLHYTISTFVNHMPGRAVFYGMTRSRAAYLQPVISTSSMFSRMASTLFANYKRVNKLIFFCVVVWFVAIGSLSYGFITDLDIMVIPPIIFGLGMGGSTTVFLVVLVRLVGIDQLPKALGFYTIATSVGLSAGPPLSGIIFDRTHNYDIPFMLASGICMCGNVLFIIVMVLHRRGKYTARTQTVTS</sequence>
<evidence type="ECO:0000313" key="4">
    <source>
        <dbReference type="EMBL" id="KAK2152968.1"/>
    </source>
</evidence>
<reference evidence="4" key="1">
    <citation type="journal article" date="2023" name="Mol. Biol. Evol.">
        <title>Third-Generation Sequencing Reveals the Adaptive Role of the Epigenome in Three Deep-Sea Polychaetes.</title>
        <authorList>
            <person name="Perez M."/>
            <person name="Aroh O."/>
            <person name="Sun Y."/>
            <person name="Lan Y."/>
            <person name="Juniper S.K."/>
            <person name="Young C.R."/>
            <person name="Angers B."/>
            <person name="Qian P.Y."/>
        </authorList>
    </citation>
    <scope>NUCLEOTIDE SEQUENCE</scope>
    <source>
        <strain evidence="4">P08H-3</strain>
    </source>
</reference>
<dbReference type="PANTHER" id="PTHR11360:SF284">
    <property type="entry name" value="EG:103B4.3 PROTEIN-RELATED"/>
    <property type="match status" value="1"/>
</dbReference>
<feature type="transmembrane region" description="Helical" evidence="2">
    <location>
        <begin position="118"/>
        <end position="137"/>
    </location>
</feature>
<dbReference type="PANTHER" id="PTHR11360">
    <property type="entry name" value="MONOCARBOXYLATE TRANSPORTER"/>
    <property type="match status" value="1"/>
</dbReference>
<feature type="transmembrane region" description="Helical" evidence="2">
    <location>
        <begin position="205"/>
        <end position="226"/>
    </location>
</feature>
<dbReference type="Pfam" id="PF07690">
    <property type="entry name" value="MFS_1"/>
    <property type="match status" value="1"/>
</dbReference>
<feature type="transmembrane region" description="Helical" evidence="2">
    <location>
        <begin position="359"/>
        <end position="379"/>
    </location>
</feature>
<feature type="domain" description="Major facilitator superfamily (MFS) profile" evidence="3">
    <location>
        <begin position="83"/>
        <end position="474"/>
    </location>
</feature>
<evidence type="ECO:0000259" key="3">
    <source>
        <dbReference type="PROSITE" id="PS50850"/>
    </source>
</evidence>
<keyword evidence="5" id="KW-1185">Reference proteome</keyword>
<name>A0AAD9JHX2_9ANNE</name>
<accession>A0AAD9JHX2</accession>
<dbReference type="Proteomes" id="UP001208570">
    <property type="component" value="Unassembled WGS sequence"/>
</dbReference>
<dbReference type="Gene3D" id="1.20.1250.20">
    <property type="entry name" value="MFS general substrate transporter like domains"/>
    <property type="match status" value="1"/>
</dbReference>
<dbReference type="AlphaFoldDB" id="A0AAD9JHX2"/>
<evidence type="ECO:0000313" key="5">
    <source>
        <dbReference type="Proteomes" id="UP001208570"/>
    </source>
</evidence>
<dbReference type="SUPFAM" id="SSF103473">
    <property type="entry name" value="MFS general substrate transporter"/>
    <property type="match status" value="1"/>
</dbReference>
<feature type="transmembrane region" description="Helical" evidence="2">
    <location>
        <begin position="385"/>
        <end position="408"/>
    </location>
</feature>
<feature type="transmembrane region" description="Helical" evidence="2">
    <location>
        <begin position="80"/>
        <end position="106"/>
    </location>
</feature>
<evidence type="ECO:0000256" key="1">
    <source>
        <dbReference type="ARBA" id="ARBA00004141"/>
    </source>
</evidence>
<comment type="caution">
    <text evidence="4">The sequence shown here is derived from an EMBL/GenBank/DDBJ whole genome shotgun (WGS) entry which is preliminary data.</text>
</comment>
<proteinExistence type="predicted"/>
<dbReference type="PROSITE" id="PS50850">
    <property type="entry name" value="MFS"/>
    <property type="match status" value="1"/>
</dbReference>
<gene>
    <name evidence="4" type="ORF">LSH36_313g04021</name>
</gene>
<keyword evidence="2" id="KW-0472">Membrane</keyword>
<keyword evidence="2" id="KW-0812">Transmembrane</keyword>
<keyword evidence="2" id="KW-1133">Transmembrane helix</keyword>
<feature type="transmembrane region" description="Helical" evidence="2">
    <location>
        <begin position="294"/>
        <end position="312"/>
    </location>
</feature>
<dbReference type="EMBL" id="JAODUP010000313">
    <property type="protein sequence ID" value="KAK2152968.1"/>
    <property type="molecule type" value="Genomic_DNA"/>
</dbReference>
<feature type="transmembrane region" description="Helical" evidence="2">
    <location>
        <begin position="172"/>
        <end position="198"/>
    </location>
</feature>
<dbReference type="InterPro" id="IPR011701">
    <property type="entry name" value="MFS"/>
</dbReference>
<dbReference type="InterPro" id="IPR020846">
    <property type="entry name" value="MFS_dom"/>
</dbReference>
<dbReference type="GO" id="GO:0016020">
    <property type="term" value="C:membrane"/>
    <property type="evidence" value="ECO:0007669"/>
    <property type="project" value="UniProtKB-SubCell"/>
</dbReference>
<feature type="transmembrane region" description="Helical" evidence="2">
    <location>
        <begin position="448"/>
        <end position="472"/>
    </location>
</feature>
<dbReference type="GO" id="GO:0008028">
    <property type="term" value="F:monocarboxylic acid transmembrane transporter activity"/>
    <property type="evidence" value="ECO:0007669"/>
    <property type="project" value="TreeGrafter"/>
</dbReference>
<feature type="transmembrane region" description="Helical" evidence="2">
    <location>
        <begin position="238"/>
        <end position="256"/>
    </location>
</feature>